<reference evidence="1 2" key="1">
    <citation type="submission" date="2024-03" db="EMBL/GenBank/DDBJ databases">
        <title>Novel Streptomyces species of biotechnological and ecological value are a feature of Machair soil.</title>
        <authorList>
            <person name="Prole J.R."/>
            <person name="Goodfellow M."/>
            <person name="Allenby N."/>
            <person name="Ward A.C."/>
        </authorList>
    </citation>
    <scope>NUCLEOTIDE SEQUENCE [LARGE SCALE GENOMIC DNA]</scope>
    <source>
        <strain evidence="1 2">MS1.HAVA.3</strain>
    </source>
</reference>
<accession>A0ABU8TXC7</accession>
<dbReference type="Proteomes" id="UP001382904">
    <property type="component" value="Unassembled WGS sequence"/>
</dbReference>
<proteinExistence type="predicted"/>
<gene>
    <name evidence="1" type="ORF">WKI68_00275</name>
</gene>
<evidence type="ECO:0000313" key="1">
    <source>
        <dbReference type="EMBL" id="MEJ8640273.1"/>
    </source>
</evidence>
<dbReference type="EMBL" id="JBBKAM010000002">
    <property type="protein sequence ID" value="MEJ8640273.1"/>
    <property type="molecule type" value="Genomic_DNA"/>
</dbReference>
<sequence>MLREPAPGTVRLYECKAAHHSLLTADPGCEGQQPLGAVGYVYTKPVPGSVPLYRCYIPSVFDHFVSNRADCEGPYTKEGLLGYAMPVTAP</sequence>
<organism evidence="1 2">
    <name type="scientific">Streptomyces caledonius</name>
    <dbReference type="NCBI Taxonomy" id="3134107"/>
    <lineage>
        <taxon>Bacteria</taxon>
        <taxon>Bacillati</taxon>
        <taxon>Actinomycetota</taxon>
        <taxon>Actinomycetes</taxon>
        <taxon>Kitasatosporales</taxon>
        <taxon>Streptomycetaceae</taxon>
        <taxon>Streptomyces</taxon>
    </lineage>
</organism>
<comment type="caution">
    <text evidence="1">The sequence shown here is derived from an EMBL/GenBank/DDBJ whole genome shotgun (WGS) entry which is preliminary data.</text>
</comment>
<name>A0ABU8TXC7_9ACTN</name>
<evidence type="ECO:0000313" key="2">
    <source>
        <dbReference type="Proteomes" id="UP001382904"/>
    </source>
</evidence>
<keyword evidence="2" id="KW-1185">Reference proteome</keyword>
<protein>
    <submittedName>
        <fullName evidence="1">Uncharacterized protein</fullName>
    </submittedName>
</protein>